<dbReference type="Proteomes" id="UP000265000">
    <property type="component" value="Unplaced"/>
</dbReference>
<evidence type="ECO:0000256" key="1">
    <source>
        <dbReference type="SAM" id="MobiDB-lite"/>
    </source>
</evidence>
<dbReference type="Ensembl" id="ENSFHET00000017260.1">
    <property type="protein sequence ID" value="ENSFHEP00000028016.1"/>
    <property type="gene ID" value="ENSFHEG00000011867.1"/>
</dbReference>
<dbReference type="STRING" id="8078.ENSFHEP00000028016"/>
<evidence type="ECO:0000313" key="3">
    <source>
        <dbReference type="Proteomes" id="UP000265000"/>
    </source>
</evidence>
<dbReference type="InterPro" id="IPR000048">
    <property type="entry name" value="IQ_motif_EF-hand-BS"/>
</dbReference>
<proteinExistence type="predicted"/>
<dbReference type="PROSITE" id="PS51257">
    <property type="entry name" value="PROKAR_LIPOPROTEIN"/>
    <property type="match status" value="1"/>
</dbReference>
<organism evidence="2 3">
    <name type="scientific">Fundulus heteroclitus</name>
    <name type="common">Killifish</name>
    <name type="synonym">Mummichog</name>
    <dbReference type="NCBI Taxonomy" id="8078"/>
    <lineage>
        <taxon>Eukaryota</taxon>
        <taxon>Metazoa</taxon>
        <taxon>Chordata</taxon>
        <taxon>Craniata</taxon>
        <taxon>Vertebrata</taxon>
        <taxon>Euteleostomi</taxon>
        <taxon>Actinopterygii</taxon>
        <taxon>Neopterygii</taxon>
        <taxon>Teleostei</taxon>
        <taxon>Neoteleostei</taxon>
        <taxon>Acanthomorphata</taxon>
        <taxon>Ovalentaria</taxon>
        <taxon>Atherinomorphae</taxon>
        <taxon>Cyprinodontiformes</taxon>
        <taxon>Fundulidae</taxon>
        <taxon>Fundulus</taxon>
    </lineage>
</organism>
<dbReference type="GeneTree" id="ENSGT00940000160105"/>
<dbReference type="PANTHER" id="PTHR23335">
    <property type="entry name" value="CALMODULIN-BINDING TRANSCRIPTION ACTIVATOR CAMTA"/>
    <property type="match status" value="1"/>
</dbReference>
<reference evidence="2" key="2">
    <citation type="submission" date="2025-09" db="UniProtKB">
        <authorList>
            <consortium name="Ensembl"/>
        </authorList>
    </citation>
    <scope>IDENTIFICATION</scope>
</reference>
<dbReference type="Gene3D" id="1.20.5.190">
    <property type="match status" value="2"/>
</dbReference>
<dbReference type="GO" id="GO:0005634">
    <property type="term" value="C:nucleus"/>
    <property type="evidence" value="ECO:0007669"/>
    <property type="project" value="TreeGrafter"/>
</dbReference>
<dbReference type="PROSITE" id="PS50096">
    <property type="entry name" value="IQ"/>
    <property type="match status" value="1"/>
</dbReference>
<evidence type="ECO:0000313" key="2">
    <source>
        <dbReference type="Ensembl" id="ENSFHEP00000028016.1"/>
    </source>
</evidence>
<dbReference type="SMART" id="SM00015">
    <property type="entry name" value="IQ"/>
    <property type="match status" value="4"/>
</dbReference>
<name>A0A3Q2QKU1_FUNHE</name>
<dbReference type="GO" id="GO:0006357">
    <property type="term" value="P:regulation of transcription by RNA polymerase II"/>
    <property type="evidence" value="ECO:0007669"/>
    <property type="project" value="TreeGrafter"/>
</dbReference>
<accession>A0A3Q2QKU1</accession>
<sequence>MLLQKLAAAAQPVSSSACSTTFCSQKVLQNPSISGMFLSSVLSMVDMATLAEQIIEATPERIKQEDFPSGAESPLRERRDNPAIQDTWLATYLETVDSHSPPSALALQRLRPPSSAAWAEFLNASANGKMERDFALLTLTDGEQRELYEAARIIQNAFRRYKGRRLKEQQDVAAAVIQRCYRKYKQYALYKKMTQAAILIQSKFRSYYEQKRFQQSRRAAVLIQQYYRSYKEYERLKQAGTFLTKKQDQAARKIMRFLRRCRHRIKELKQSRELERRGLTT</sequence>
<protein>
    <recommendedName>
        <fullName evidence="4">Calmodulin binding transcription activator 2</fullName>
    </recommendedName>
</protein>
<reference evidence="2" key="1">
    <citation type="submission" date="2025-08" db="UniProtKB">
        <authorList>
            <consortium name="Ensembl"/>
        </authorList>
    </citation>
    <scope>IDENTIFICATION</scope>
</reference>
<feature type="region of interest" description="Disordered" evidence="1">
    <location>
        <begin position="61"/>
        <end position="80"/>
    </location>
</feature>
<dbReference type="PANTHER" id="PTHR23335:SF9">
    <property type="entry name" value="CALMODULIN-BINDING TRANSCRIPTION ACTIVATOR 2"/>
    <property type="match status" value="1"/>
</dbReference>
<dbReference type="SUPFAM" id="SSF52540">
    <property type="entry name" value="P-loop containing nucleoside triphosphate hydrolases"/>
    <property type="match status" value="1"/>
</dbReference>
<evidence type="ECO:0008006" key="4">
    <source>
        <dbReference type="Google" id="ProtNLM"/>
    </source>
</evidence>
<dbReference type="GO" id="GO:0003690">
    <property type="term" value="F:double-stranded DNA binding"/>
    <property type="evidence" value="ECO:0007669"/>
    <property type="project" value="TreeGrafter"/>
</dbReference>
<dbReference type="Pfam" id="PF00612">
    <property type="entry name" value="IQ"/>
    <property type="match status" value="2"/>
</dbReference>
<dbReference type="GO" id="GO:0003712">
    <property type="term" value="F:transcription coregulator activity"/>
    <property type="evidence" value="ECO:0007669"/>
    <property type="project" value="TreeGrafter"/>
</dbReference>
<keyword evidence="3" id="KW-1185">Reference proteome</keyword>
<dbReference type="AlphaFoldDB" id="A0A3Q2QKU1"/>
<dbReference type="InterPro" id="IPR027417">
    <property type="entry name" value="P-loop_NTPase"/>
</dbReference>